<sequence length="42" mass="4921">MYYVGLVNTEQTVFSMMRYACIHCDHVEDMINVEKVDAEFTS</sequence>
<organism evidence="1">
    <name type="scientific">marine sediment metagenome</name>
    <dbReference type="NCBI Taxonomy" id="412755"/>
    <lineage>
        <taxon>unclassified sequences</taxon>
        <taxon>metagenomes</taxon>
        <taxon>ecological metagenomes</taxon>
    </lineage>
</organism>
<gene>
    <name evidence="1" type="ORF">S03H2_39034</name>
</gene>
<dbReference type="AlphaFoldDB" id="X1FPF9"/>
<evidence type="ECO:0000313" key="1">
    <source>
        <dbReference type="EMBL" id="GAH47546.1"/>
    </source>
</evidence>
<name>X1FPF9_9ZZZZ</name>
<reference evidence="1" key="1">
    <citation type="journal article" date="2014" name="Front. Microbiol.">
        <title>High frequency of phylogenetically diverse reductive dehalogenase-homologous genes in deep subseafloor sedimentary metagenomes.</title>
        <authorList>
            <person name="Kawai M."/>
            <person name="Futagami T."/>
            <person name="Toyoda A."/>
            <person name="Takaki Y."/>
            <person name="Nishi S."/>
            <person name="Hori S."/>
            <person name="Arai W."/>
            <person name="Tsubouchi T."/>
            <person name="Morono Y."/>
            <person name="Uchiyama I."/>
            <person name="Ito T."/>
            <person name="Fujiyama A."/>
            <person name="Inagaki F."/>
            <person name="Takami H."/>
        </authorList>
    </citation>
    <scope>NUCLEOTIDE SEQUENCE</scope>
    <source>
        <strain evidence="1">Expedition CK06-06</strain>
    </source>
</reference>
<comment type="caution">
    <text evidence="1">The sequence shown here is derived from an EMBL/GenBank/DDBJ whole genome shotgun (WGS) entry which is preliminary data.</text>
</comment>
<proteinExistence type="predicted"/>
<dbReference type="EMBL" id="BARU01024099">
    <property type="protein sequence ID" value="GAH47546.1"/>
    <property type="molecule type" value="Genomic_DNA"/>
</dbReference>
<accession>X1FPF9</accession>
<protein>
    <submittedName>
        <fullName evidence="1">Uncharacterized protein</fullName>
    </submittedName>
</protein>